<reference evidence="2" key="1">
    <citation type="submission" date="2020-04" db="EMBL/GenBank/DDBJ databases">
        <title>A desert anoxygenic phototrophic bacterium fixes CO2 using RubisCO under aerobic conditions.</title>
        <authorList>
            <person name="Tang K."/>
        </authorList>
    </citation>
    <scope>NUCLEOTIDE SEQUENCE [LARGE SCALE GENOMIC DNA]</scope>
    <source>
        <strain evidence="2">MIMtkB3</strain>
    </source>
</reference>
<dbReference type="InterPro" id="IPR010982">
    <property type="entry name" value="Lambda_DNA-bd_dom_sf"/>
</dbReference>
<dbReference type="AlphaFoldDB" id="A0A858RA77"/>
<dbReference type="InterPro" id="IPR001387">
    <property type="entry name" value="Cro/C1-type_HTH"/>
</dbReference>
<dbReference type="Proteomes" id="UP000501891">
    <property type="component" value="Chromosome"/>
</dbReference>
<gene>
    <name evidence="2" type="ORF">HHL28_15550</name>
</gene>
<dbReference type="SMART" id="SM00530">
    <property type="entry name" value="HTH_XRE"/>
    <property type="match status" value="1"/>
</dbReference>
<dbReference type="SUPFAM" id="SSF47413">
    <property type="entry name" value="lambda repressor-like DNA-binding domains"/>
    <property type="match status" value="1"/>
</dbReference>
<dbReference type="KEGG" id="acru:HHL28_15550"/>
<dbReference type="Pfam" id="PF01381">
    <property type="entry name" value="HTH_3"/>
    <property type="match status" value="1"/>
</dbReference>
<evidence type="ECO:0000259" key="1">
    <source>
        <dbReference type="PROSITE" id="PS50943"/>
    </source>
</evidence>
<evidence type="ECO:0000313" key="3">
    <source>
        <dbReference type="Proteomes" id="UP000501891"/>
    </source>
</evidence>
<dbReference type="Gene3D" id="1.10.260.40">
    <property type="entry name" value="lambda repressor-like DNA-binding domains"/>
    <property type="match status" value="1"/>
</dbReference>
<name>A0A858RA77_9PROT</name>
<protein>
    <submittedName>
        <fullName evidence="2">Helix-turn-helix transcriptional regulator</fullName>
    </submittedName>
</protein>
<dbReference type="EMBL" id="CP051775">
    <property type="protein sequence ID" value="QJE74304.1"/>
    <property type="molecule type" value="Genomic_DNA"/>
</dbReference>
<evidence type="ECO:0000313" key="2">
    <source>
        <dbReference type="EMBL" id="QJE74304.1"/>
    </source>
</evidence>
<keyword evidence="3" id="KW-1185">Reference proteome</keyword>
<proteinExistence type="predicted"/>
<dbReference type="CDD" id="cd00093">
    <property type="entry name" value="HTH_XRE"/>
    <property type="match status" value="1"/>
</dbReference>
<organism evidence="2 3">
    <name type="scientific">Aerophototrophica crusticola</name>
    <dbReference type="NCBI Taxonomy" id="1709002"/>
    <lineage>
        <taxon>Bacteria</taxon>
        <taxon>Pseudomonadati</taxon>
        <taxon>Pseudomonadota</taxon>
        <taxon>Alphaproteobacteria</taxon>
        <taxon>Rhodospirillales</taxon>
        <taxon>Rhodospirillaceae</taxon>
        <taxon>Aerophototrophica</taxon>
    </lineage>
</organism>
<sequence length="89" mass="9776">MSTPKTPSEDRLAITGRQCKAARALLGWDQEELARRSGVARPTITNFENGKRVPISATLNQIVRSFMSNGIEFVSSTDEQSKGVILRIA</sequence>
<accession>A0A858RA77</accession>
<feature type="domain" description="HTH cro/C1-type" evidence="1">
    <location>
        <begin position="20"/>
        <end position="80"/>
    </location>
</feature>
<dbReference type="PROSITE" id="PS50943">
    <property type="entry name" value="HTH_CROC1"/>
    <property type="match status" value="1"/>
</dbReference>
<dbReference type="GO" id="GO:0003677">
    <property type="term" value="F:DNA binding"/>
    <property type="evidence" value="ECO:0007669"/>
    <property type="project" value="InterPro"/>
</dbReference>